<dbReference type="EMBL" id="REGN01001951">
    <property type="protein sequence ID" value="RNA31352.1"/>
    <property type="molecule type" value="Genomic_DNA"/>
</dbReference>
<keyword evidence="2" id="KW-1185">Reference proteome</keyword>
<sequence>MKQSLNFDQSFSLKINIFNPSPDFKILNTEKKFILKLQQNSEIWQIYCIRQPKKCLIAN</sequence>
<accession>A0A3M7S6G7</accession>
<dbReference type="Proteomes" id="UP000276133">
    <property type="component" value="Unassembled WGS sequence"/>
</dbReference>
<proteinExistence type="predicted"/>
<reference evidence="1 2" key="1">
    <citation type="journal article" date="2018" name="Sci. Rep.">
        <title>Genomic signatures of local adaptation to the degree of environmental predictability in rotifers.</title>
        <authorList>
            <person name="Franch-Gras L."/>
            <person name="Hahn C."/>
            <person name="Garcia-Roger E.M."/>
            <person name="Carmona M.J."/>
            <person name="Serra M."/>
            <person name="Gomez A."/>
        </authorList>
    </citation>
    <scope>NUCLEOTIDE SEQUENCE [LARGE SCALE GENOMIC DNA]</scope>
    <source>
        <strain evidence="1">HYR1</strain>
    </source>
</reference>
<protein>
    <submittedName>
        <fullName evidence="1">Uncharacterized protein</fullName>
    </submittedName>
</protein>
<name>A0A3M7S6G7_BRAPC</name>
<dbReference type="AlphaFoldDB" id="A0A3M7S6G7"/>
<gene>
    <name evidence="1" type="ORF">BpHYR1_037463</name>
</gene>
<evidence type="ECO:0000313" key="1">
    <source>
        <dbReference type="EMBL" id="RNA31352.1"/>
    </source>
</evidence>
<comment type="caution">
    <text evidence="1">The sequence shown here is derived from an EMBL/GenBank/DDBJ whole genome shotgun (WGS) entry which is preliminary data.</text>
</comment>
<evidence type="ECO:0000313" key="2">
    <source>
        <dbReference type="Proteomes" id="UP000276133"/>
    </source>
</evidence>
<organism evidence="1 2">
    <name type="scientific">Brachionus plicatilis</name>
    <name type="common">Marine rotifer</name>
    <name type="synonym">Brachionus muelleri</name>
    <dbReference type="NCBI Taxonomy" id="10195"/>
    <lineage>
        <taxon>Eukaryota</taxon>
        <taxon>Metazoa</taxon>
        <taxon>Spiralia</taxon>
        <taxon>Gnathifera</taxon>
        <taxon>Rotifera</taxon>
        <taxon>Eurotatoria</taxon>
        <taxon>Monogononta</taxon>
        <taxon>Pseudotrocha</taxon>
        <taxon>Ploima</taxon>
        <taxon>Brachionidae</taxon>
        <taxon>Brachionus</taxon>
    </lineage>
</organism>